<evidence type="ECO:0000313" key="2">
    <source>
        <dbReference type="Proteomes" id="UP000565262"/>
    </source>
</evidence>
<name>A0A839IYT2_9GAMM</name>
<protein>
    <submittedName>
        <fullName evidence="1">Uncharacterized protein</fullName>
    </submittedName>
</protein>
<organism evidence="1 2">
    <name type="scientific">Oceanospirillum sediminis</name>
    <dbReference type="NCBI Taxonomy" id="2760088"/>
    <lineage>
        <taxon>Bacteria</taxon>
        <taxon>Pseudomonadati</taxon>
        <taxon>Pseudomonadota</taxon>
        <taxon>Gammaproteobacteria</taxon>
        <taxon>Oceanospirillales</taxon>
        <taxon>Oceanospirillaceae</taxon>
        <taxon>Oceanospirillum</taxon>
    </lineage>
</organism>
<dbReference type="Proteomes" id="UP000565262">
    <property type="component" value="Unassembled WGS sequence"/>
</dbReference>
<evidence type="ECO:0000313" key="1">
    <source>
        <dbReference type="EMBL" id="MBB1489599.1"/>
    </source>
</evidence>
<dbReference type="AlphaFoldDB" id="A0A839IYT2"/>
<keyword evidence="2" id="KW-1185">Reference proteome</keyword>
<proteinExistence type="predicted"/>
<reference evidence="1 2" key="1">
    <citation type="submission" date="2020-08" db="EMBL/GenBank/DDBJ databases">
        <title>Oceanospirillum sp. nov. isolated from marine sediment.</title>
        <authorList>
            <person name="Ji X."/>
        </authorList>
    </citation>
    <scope>NUCLEOTIDE SEQUENCE [LARGE SCALE GENOMIC DNA]</scope>
    <source>
        <strain evidence="1 2">D5</strain>
    </source>
</reference>
<sequence>MNAYIIRAKSHGYDYENEFLDGRISIGWPCKKDLTNSDRGEIKSALQQAYGRDEITETAVSMVEEFMGAPESSIILNPSISNRSLIHIFRTTGTCQYDVSRDNDEYGNPHAIQATHLRTVARSDLPERIIRSLSGARKTVSNISRHSEVIEAFLDSPYTENVEKEERKKKNTAYKADAFLVLYNLLDSESEDIRLKAAIGLLNIDDDF</sequence>
<dbReference type="RefSeq" id="WP_182812153.1">
    <property type="nucleotide sequence ID" value="NZ_JACJFM010000062.1"/>
</dbReference>
<dbReference type="EMBL" id="JACJFM010000062">
    <property type="protein sequence ID" value="MBB1489599.1"/>
    <property type="molecule type" value="Genomic_DNA"/>
</dbReference>
<accession>A0A839IYT2</accession>
<comment type="caution">
    <text evidence="1">The sequence shown here is derived from an EMBL/GenBank/DDBJ whole genome shotgun (WGS) entry which is preliminary data.</text>
</comment>
<gene>
    <name evidence="1" type="ORF">H4O21_23595</name>
</gene>